<sequence>MQQDNQPDKFLCSNINLFINGELLQWSSSQRKVQKVTGYHHPRHHLTKDGNSLIPGRPSQRNQHESAYDRRSQASNRRLSQHHKNLRPPTAHSHSRSPVESSNHSRRPSHYLDDQSGKCSQICSIRVITGYTSAAGFGTFSINSAYSPIDGNELKQVLDVQSRVPGIYGGLPFTIRLCGLSLFPYYGFKTDTQVTLLQLVFIYILLSRSTLVMSARQECLYAGRGYTWMNCEVQGGDDAVALFDLIAACLYLPSAIMCALYIKTRDHNGSHKPEEELFHPSTFVLQYVLHRMLIHSSTLHLQFSF</sequence>
<reference evidence="4" key="1">
    <citation type="journal article" date="2016" name="Nature">
        <title>Genome evolution in the allotetraploid frog Xenopus laevis.</title>
        <authorList>
            <person name="Session A.M."/>
            <person name="Uno Y."/>
            <person name="Kwon T."/>
            <person name="Chapman J.A."/>
            <person name="Toyoda A."/>
            <person name="Takahashi S."/>
            <person name="Fukui A."/>
            <person name="Hikosaka A."/>
            <person name="Suzuki A."/>
            <person name="Kondo M."/>
            <person name="van Heeringen S.J."/>
            <person name="Quigley I."/>
            <person name="Heinz S."/>
            <person name="Ogino H."/>
            <person name="Ochi H."/>
            <person name="Hellsten U."/>
            <person name="Lyons J.B."/>
            <person name="Simakov O."/>
            <person name="Putnam N."/>
            <person name="Stites J."/>
            <person name="Kuroki Y."/>
            <person name="Tanaka T."/>
            <person name="Michiue T."/>
            <person name="Watanabe M."/>
            <person name="Bogdanovic O."/>
            <person name="Lister R."/>
            <person name="Georgiou G."/>
            <person name="Paranjpe S.S."/>
            <person name="van Kruijsbergen I."/>
            <person name="Shu S."/>
            <person name="Carlson J."/>
            <person name="Kinoshita T."/>
            <person name="Ohta Y."/>
            <person name="Mawaribuchi S."/>
            <person name="Jenkins J."/>
            <person name="Grimwood J."/>
            <person name="Schmutz J."/>
            <person name="Mitros T."/>
            <person name="Mozaffari S.V."/>
            <person name="Suzuki Y."/>
            <person name="Haramoto Y."/>
            <person name="Yamamoto T.S."/>
            <person name="Takagi C."/>
            <person name="Heald R."/>
            <person name="Miller K."/>
            <person name="Haudenschild C."/>
            <person name="Kitzman J."/>
            <person name="Nakayama T."/>
            <person name="Izutsu Y."/>
            <person name="Robert J."/>
            <person name="Fortriede J."/>
            <person name="Burns K."/>
            <person name="Lotay V."/>
            <person name="Karimi K."/>
            <person name="Yasuoka Y."/>
            <person name="Dichmann D.S."/>
            <person name="Flajnik M.F."/>
            <person name="Houston D.W."/>
            <person name="Shendure J."/>
            <person name="DuPasquier L."/>
            <person name="Vize P.D."/>
            <person name="Zorn A.M."/>
            <person name="Ito M."/>
            <person name="Marcotte E.M."/>
            <person name="Wallingford J.B."/>
            <person name="Ito Y."/>
            <person name="Asashima M."/>
            <person name="Ueno N."/>
            <person name="Matsuda Y."/>
            <person name="Veenstra G.J."/>
            <person name="Fujiyama A."/>
            <person name="Harland R.M."/>
            <person name="Taira M."/>
            <person name="Rokhsar D.S."/>
        </authorList>
    </citation>
    <scope>NUCLEOTIDE SEQUENCE [LARGE SCALE GENOMIC DNA]</scope>
    <source>
        <strain evidence="4">J</strain>
    </source>
</reference>
<feature type="compositionally biased region" description="Basic and acidic residues" evidence="1">
    <location>
        <begin position="62"/>
        <end position="72"/>
    </location>
</feature>
<organism evidence="3 4">
    <name type="scientific">Xenopus laevis</name>
    <name type="common">African clawed frog</name>
    <dbReference type="NCBI Taxonomy" id="8355"/>
    <lineage>
        <taxon>Eukaryota</taxon>
        <taxon>Metazoa</taxon>
        <taxon>Chordata</taxon>
        <taxon>Craniata</taxon>
        <taxon>Vertebrata</taxon>
        <taxon>Euteleostomi</taxon>
        <taxon>Amphibia</taxon>
        <taxon>Batrachia</taxon>
        <taxon>Anura</taxon>
        <taxon>Pipoidea</taxon>
        <taxon>Pipidae</taxon>
        <taxon>Xenopodinae</taxon>
        <taxon>Xenopus</taxon>
        <taxon>Xenopus</taxon>
    </lineage>
</organism>
<feature type="region of interest" description="Disordered" evidence="1">
    <location>
        <begin position="34"/>
        <end position="116"/>
    </location>
</feature>
<evidence type="ECO:0000256" key="2">
    <source>
        <dbReference type="SAM" id="Phobius"/>
    </source>
</evidence>
<evidence type="ECO:0000313" key="4">
    <source>
        <dbReference type="Proteomes" id="UP000694892"/>
    </source>
</evidence>
<dbReference type="AlphaFoldDB" id="A0A974HEF8"/>
<dbReference type="Proteomes" id="UP000694892">
    <property type="component" value="Chromosome 6S"/>
</dbReference>
<accession>A0A974HEF8</accession>
<proteinExistence type="predicted"/>
<keyword evidence="2" id="KW-0812">Transmembrane</keyword>
<evidence type="ECO:0000313" key="3">
    <source>
        <dbReference type="EMBL" id="OCT74476.1"/>
    </source>
</evidence>
<keyword evidence="2" id="KW-1133">Transmembrane helix</keyword>
<feature type="compositionally biased region" description="Basic residues" evidence="1">
    <location>
        <begin position="34"/>
        <end position="46"/>
    </location>
</feature>
<evidence type="ECO:0000256" key="1">
    <source>
        <dbReference type="SAM" id="MobiDB-lite"/>
    </source>
</evidence>
<protein>
    <submittedName>
        <fullName evidence="3">Uncharacterized protein</fullName>
    </submittedName>
</protein>
<dbReference type="EMBL" id="CM004477">
    <property type="protein sequence ID" value="OCT74476.1"/>
    <property type="molecule type" value="Genomic_DNA"/>
</dbReference>
<name>A0A974HEF8_XENLA</name>
<feature type="transmembrane region" description="Helical" evidence="2">
    <location>
        <begin position="239"/>
        <end position="262"/>
    </location>
</feature>
<keyword evidence="2" id="KW-0472">Membrane</keyword>
<gene>
    <name evidence="3" type="ORF">XELAEV_18033455mg</name>
</gene>